<keyword evidence="7 11" id="KW-0472">Membrane</keyword>
<evidence type="ECO:0000313" key="12">
    <source>
        <dbReference type="EMBL" id="KAF4620409.1"/>
    </source>
</evidence>
<evidence type="ECO:0008006" key="14">
    <source>
        <dbReference type="Google" id="ProtNLM"/>
    </source>
</evidence>
<feature type="transmembrane region" description="Helical" evidence="11">
    <location>
        <begin position="182"/>
        <end position="208"/>
    </location>
</feature>
<evidence type="ECO:0000313" key="13">
    <source>
        <dbReference type="Proteomes" id="UP000521872"/>
    </source>
</evidence>
<dbReference type="PRINTS" id="PR00899">
    <property type="entry name" value="GPCRSTE3"/>
</dbReference>
<evidence type="ECO:0000256" key="6">
    <source>
        <dbReference type="ARBA" id="ARBA00023040"/>
    </source>
</evidence>
<reference evidence="12 13" key="1">
    <citation type="submission" date="2019-12" db="EMBL/GenBank/DDBJ databases">
        <authorList>
            <person name="Floudas D."/>
            <person name="Bentzer J."/>
            <person name="Ahren D."/>
            <person name="Johansson T."/>
            <person name="Persson P."/>
            <person name="Tunlid A."/>
        </authorList>
    </citation>
    <scope>NUCLEOTIDE SEQUENCE [LARGE SCALE GENOMIC DNA]</scope>
    <source>
        <strain evidence="12 13">CBS 102.39</strain>
    </source>
</reference>
<sequence>MVKYASRKTGIPCSSSPLLSFDRSIMSVDNQVFSAFSFITFILVLIPFPWHLEAWNTGTCLYMAWTAVALLSLFINSVMWNDNAIDFAPVWCDISSKIIIGISVAIPSASLCINHRLYSIAAVRTVTRTKAEKRRSIIVDLVIGLGIPLVVMALHYIVQGHRYNIFEDIGCYPSTYNTPPAYALVFMMPVVIGLASGTYSIMSIIAFRKRQAEFKEILSANSNLSSHRFFRLMALAGIEVLCCVPFGIASMVLNATRGVVSPWISWEDTHYNFSRVDQVLAQFWKLDPTTRTSLEMTRWLVVVCGLVFFAFFGFADEAQKHYRLAFDSVARRVGYTTNGSTKVGTGSTGSSGFNKFKIASNISSFGFQGAKLPIFIRQDVVEKRDSMESFSDMTSFKDSDFSGDASSLRSSALNTLTKDGRDSTIEVAKLPTLTVSTAAVPSTASSPRNKVSPPSGSSRPVSAVSPTGSFLDLSTTVVEDSRLKSTNDSAV</sequence>
<evidence type="ECO:0000256" key="1">
    <source>
        <dbReference type="ARBA" id="ARBA00004141"/>
    </source>
</evidence>
<feature type="transmembrane region" description="Helical" evidence="11">
    <location>
        <begin position="229"/>
        <end position="253"/>
    </location>
</feature>
<dbReference type="GO" id="GO:0004934">
    <property type="term" value="F:mating-type alpha-factor pheromone receptor activity"/>
    <property type="evidence" value="ECO:0007669"/>
    <property type="project" value="InterPro"/>
</dbReference>
<accession>A0A8H4R108</accession>
<dbReference type="Proteomes" id="UP000521872">
    <property type="component" value="Unassembled WGS sequence"/>
</dbReference>
<keyword evidence="6" id="KW-0297">G-protein coupled receptor</keyword>
<organism evidence="12 13">
    <name type="scientific">Agrocybe pediades</name>
    <dbReference type="NCBI Taxonomy" id="84607"/>
    <lineage>
        <taxon>Eukaryota</taxon>
        <taxon>Fungi</taxon>
        <taxon>Dikarya</taxon>
        <taxon>Basidiomycota</taxon>
        <taxon>Agaricomycotina</taxon>
        <taxon>Agaricomycetes</taxon>
        <taxon>Agaricomycetidae</taxon>
        <taxon>Agaricales</taxon>
        <taxon>Agaricineae</taxon>
        <taxon>Strophariaceae</taxon>
        <taxon>Agrocybe</taxon>
    </lineage>
</organism>
<comment type="similarity">
    <text evidence="2">Belongs to the G-protein coupled receptor 4 family.</text>
</comment>
<dbReference type="PRINTS" id="PR00901">
    <property type="entry name" value="PHEROMONEBAR"/>
</dbReference>
<evidence type="ECO:0000256" key="3">
    <source>
        <dbReference type="ARBA" id="ARBA00022507"/>
    </source>
</evidence>
<keyword evidence="4 11" id="KW-0812">Transmembrane</keyword>
<dbReference type="GO" id="GO:0005886">
    <property type="term" value="C:plasma membrane"/>
    <property type="evidence" value="ECO:0007669"/>
    <property type="project" value="TreeGrafter"/>
</dbReference>
<dbReference type="AlphaFoldDB" id="A0A8H4R108"/>
<dbReference type="InterPro" id="IPR001499">
    <property type="entry name" value="GPCR_STE3"/>
</dbReference>
<keyword evidence="13" id="KW-1185">Reference proteome</keyword>
<dbReference type="PANTHER" id="PTHR28097">
    <property type="entry name" value="PHEROMONE A FACTOR RECEPTOR"/>
    <property type="match status" value="1"/>
</dbReference>
<feature type="compositionally biased region" description="Low complexity" evidence="10">
    <location>
        <begin position="438"/>
        <end position="466"/>
    </location>
</feature>
<feature type="transmembrane region" description="Helical" evidence="11">
    <location>
        <begin position="296"/>
        <end position="315"/>
    </location>
</feature>
<evidence type="ECO:0000256" key="4">
    <source>
        <dbReference type="ARBA" id="ARBA00022692"/>
    </source>
</evidence>
<feature type="transmembrane region" description="Helical" evidence="11">
    <location>
        <begin position="59"/>
        <end position="78"/>
    </location>
</feature>
<proteinExistence type="inferred from homology"/>
<dbReference type="EMBL" id="JAACJL010000015">
    <property type="protein sequence ID" value="KAF4620409.1"/>
    <property type="molecule type" value="Genomic_DNA"/>
</dbReference>
<evidence type="ECO:0000256" key="7">
    <source>
        <dbReference type="ARBA" id="ARBA00023136"/>
    </source>
</evidence>
<evidence type="ECO:0000256" key="10">
    <source>
        <dbReference type="SAM" id="MobiDB-lite"/>
    </source>
</evidence>
<dbReference type="PANTHER" id="PTHR28097:SF1">
    <property type="entry name" value="PHEROMONE A FACTOR RECEPTOR"/>
    <property type="match status" value="1"/>
</dbReference>
<evidence type="ECO:0000256" key="2">
    <source>
        <dbReference type="ARBA" id="ARBA00011085"/>
    </source>
</evidence>
<feature type="region of interest" description="Disordered" evidence="10">
    <location>
        <begin position="438"/>
        <end position="468"/>
    </location>
</feature>
<keyword evidence="3" id="KW-0589">Pheromone response</keyword>
<feature type="transmembrane region" description="Helical" evidence="11">
    <location>
        <begin position="32"/>
        <end position="52"/>
    </location>
</feature>
<gene>
    <name evidence="12" type="ORF">D9613_000584</name>
</gene>
<evidence type="ECO:0000256" key="8">
    <source>
        <dbReference type="ARBA" id="ARBA00023170"/>
    </source>
</evidence>
<name>A0A8H4R108_9AGAR</name>
<comment type="caution">
    <text evidence="12">The sequence shown here is derived from an EMBL/GenBank/DDBJ whole genome shotgun (WGS) entry which is preliminary data.</text>
</comment>
<dbReference type="GO" id="GO:0000750">
    <property type="term" value="P:pheromone-dependent signal transduction involved in conjugation with cellular fusion"/>
    <property type="evidence" value="ECO:0007669"/>
    <property type="project" value="TreeGrafter"/>
</dbReference>
<evidence type="ECO:0000256" key="5">
    <source>
        <dbReference type="ARBA" id="ARBA00022989"/>
    </source>
</evidence>
<evidence type="ECO:0000256" key="9">
    <source>
        <dbReference type="ARBA" id="ARBA00023224"/>
    </source>
</evidence>
<dbReference type="Pfam" id="PF02076">
    <property type="entry name" value="STE3"/>
    <property type="match status" value="1"/>
</dbReference>
<keyword evidence="8" id="KW-0675">Receptor</keyword>
<feature type="transmembrane region" description="Helical" evidence="11">
    <location>
        <begin position="137"/>
        <end position="158"/>
    </location>
</feature>
<evidence type="ECO:0000256" key="11">
    <source>
        <dbReference type="SAM" id="Phobius"/>
    </source>
</evidence>
<dbReference type="CDD" id="cd14966">
    <property type="entry name" value="7tmD_STE3"/>
    <property type="match status" value="1"/>
</dbReference>
<protein>
    <recommendedName>
        <fullName evidence="14">Pheromone receptor</fullName>
    </recommendedName>
</protein>
<comment type="subcellular location">
    <subcellularLocation>
        <location evidence="1">Membrane</location>
        <topology evidence="1">Multi-pass membrane protein</topology>
    </subcellularLocation>
</comment>
<keyword evidence="5 11" id="KW-1133">Transmembrane helix</keyword>
<dbReference type="InterPro" id="IPR000481">
    <property type="entry name" value="GPCR_Pheromne_B_alpha_rcpt"/>
</dbReference>
<keyword evidence="9" id="KW-0807">Transducer</keyword>